<dbReference type="AlphaFoldDB" id="A0A939FXJ0"/>
<keyword evidence="4" id="KW-0067">ATP-binding</keyword>
<dbReference type="Proteomes" id="UP000664122">
    <property type="component" value="Unassembled WGS sequence"/>
</dbReference>
<dbReference type="Pfam" id="PF00270">
    <property type="entry name" value="DEAD"/>
    <property type="match status" value="1"/>
</dbReference>
<dbReference type="NCBIfam" id="TIGR01970">
    <property type="entry name" value="DEAH_box_HrpB"/>
    <property type="match status" value="1"/>
</dbReference>
<dbReference type="PANTHER" id="PTHR43519">
    <property type="entry name" value="ATP-DEPENDENT RNA HELICASE HRPB"/>
    <property type="match status" value="1"/>
</dbReference>
<feature type="domain" description="Helicase C-terminal" evidence="7">
    <location>
        <begin position="206"/>
        <end position="379"/>
    </location>
</feature>
<dbReference type="GO" id="GO:0016787">
    <property type="term" value="F:hydrolase activity"/>
    <property type="evidence" value="ECO:0007669"/>
    <property type="project" value="UniProtKB-KW"/>
</dbReference>
<dbReference type="Pfam" id="PF08482">
    <property type="entry name" value="HrpB_C"/>
    <property type="match status" value="1"/>
</dbReference>
<dbReference type="Gene3D" id="1.20.120.1080">
    <property type="match status" value="1"/>
</dbReference>
<dbReference type="SMART" id="SM00490">
    <property type="entry name" value="HELICc"/>
    <property type="match status" value="1"/>
</dbReference>
<protein>
    <submittedName>
        <fullName evidence="8">ATP-dependent helicase HrpB</fullName>
    </submittedName>
</protein>
<proteinExistence type="predicted"/>
<dbReference type="PROSITE" id="PS51192">
    <property type="entry name" value="HELICASE_ATP_BIND_1"/>
    <property type="match status" value="1"/>
</dbReference>
<keyword evidence="1" id="KW-0547">Nucleotide-binding</keyword>
<evidence type="ECO:0000259" key="7">
    <source>
        <dbReference type="PROSITE" id="PS51194"/>
    </source>
</evidence>
<dbReference type="InterPro" id="IPR007502">
    <property type="entry name" value="Helicase-assoc_dom"/>
</dbReference>
<feature type="domain" description="Helicase ATP-binding" evidence="6">
    <location>
        <begin position="26"/>
        <end position="188"/>
    </location>
</feature>
<dbReference type="InterPro" id="IPR027417">
    <property type="entry name" value="P-loop_NTPase"/>
</dbReference>
<dbReference type="Pfam" id="PF04408">
    <property type="entry name" value="WHD_HA2"/>
    <property type="match status" value="1"/>
</dbReference>
<dbReference type="CDD" id="cd18791">
    <property type="entry name" value="SF2_C_RHA"/>
    <property type="match status" value="1"/>
</dbReference>
<dbReference type="GO" id="GO:0005524">
    <property type="term" value="F:ATP binding"/>
    <property type="evidence" value="ECO:0007669"/>
    <property type="project" value="UniProtKB-KW"/>
</dbReference>
<dbReference type="PANTHER" id="PTHR43519:SF1">
    <property type="entry name" value="ATP-DEPENDENT RNA HELICASE HRPB"/>
    <property type="match status" value="1"/>
</dbReference>
<sequence>MTAGAKPKLPAGVDSLPVIQVLCDLSAALLSHGRVVLVAPPGAGKTTLVPLHLVSDGIAGRVILIEPRRLAARAAARRMAELLGEAVGETVGWRMRLDTKVSAKTRIEVVTEGVFTRMILDDPELAGVDAVIFDEFHERSLDGDFGLALAIEVATALRDDLKLVVMSATLDGAKVAALLDDAPVVESKGRAFPVTIRHRDRPGTVAVEDAVVAAVRAALAEETGSILVFLPGQKEIRRVAERLQPVLAANVLLAPLYGALDASDQDKAVRPAPAGIRKVVLATDIAETSLTIEGVRIVIDSGLKRRPAFEPETGLTRLETVRVSRASADQRAGRAGRTEPGTAIRLWRAEQTAALDAFDRPEILATDLSGLLLDCAAWGVNDPAQLRLLDPPPQAAVKEAAKLLADLGALDDMQRLTPAGQAMRRLPLPPRLAHMVAAADAEDRRTAAELAVLVTERGLGGTDVDLDSRLRRLRQGRDPRSKQAMALAGRIAATSRSDAQKSSGAGWPSDGDIGAILALGYPDRIALRQPTPGQFALSNGRGGALDPATSLAREKVLVAVEVQGAAAAGRIVSGAALGQLALDRILAAKATTDDTVAFVPQSRSVRASRTTWLGRAAVETVPMALPADARVAAALAEGIRRLGLQRLDFGKEASRLLARLRFLADVSGPPWPHMNDAALALTVEAWLLPYAPGASSFGDLTEGVLIAALTGLVPPAFAGRLDDLAPSHYEAPTGSRVPIRYEGERPVLAIRVQELFGLAVHPAIADGRLPLTLELLSPAHRPIQVTRDLPGFWAGSWRDVRSDLRGRYPKHEWPEDPANAKPTARAKPRR</sequence>
<evidence type="ECO:0000256" key="3">
    <source>
        <dbReference type="ARBA" id="ARBA00022806"/>
    </source>
</evidence>
<dbReference type="PIRSF" id="PIRSF005496">
    <property type="entry name" value="ATP_hel_hrpB"/>
    <property type="match status" value="1"/>
</dbReference>
<evidence type="ECO:0000313" key="9">
    <source>
        <dbReference type="Proteomes" id="UP000664122"/>
    </source>
</evidence>
<keyword evidence="9" id="KW-1185">Reference proteome</keyword>
<dbReference type="InterPro" id="IPR013689">
    <property type="entry name" value="RNA_helicase_ATP-dep_HrpB_C"/>
</dbReference>
<feature type="region of interest" description="Disordered" evidence="5">
    <location>
        <begin position="808"/>
        <end position="830"/>
    </location>
</feature>
<organism evidence="8 9">
    <name type="scientific">Jiella flava</name>
    <dbReference type="NCBI Taxonomy" id="2816857"/>
    <lineage>
        <taxon>Bacteria</taxon>
        <taxon>Pseudomonadati</taxon>
        <taxon>Pseudomonadota</taxon>
        <taxon>Alphaproteobacteria</taxon>
        <taxon>Hyphomicrobiales</taxon>
        <taxon>Aurantimonadaceae</taxon>
        <taxon>Jiella</taxon>
    </lineage>
</organism>
<gene>
    <name evidence="8" type="primary">hrpB</name>
    <name evidence="8" type="ORF">J1C48_12210</name>
</gene>
<dbReference type="Gene3D" id="3.40.50.300">
    <property type="entry name" value="P-loop containing nucleotide triphosphate hydrolases"/>
    <property type="match status" value="2"/>
</dbReference>
<name>A0A939FXJ0_9HYPH</name>
<dbReference type="CDD" id="cd17990">
    <property type="entry name" value="DEXHc_HrpB"/>
    <property type="match status" value="1"/>
</dbReference>
<dbReference type="EMBL" id="JAFMPP010000010">
    <property type="protein sequence ID" value="MBO0663345.1"/>
    <property type="molecule type" value="Genomic_DNA"/>
</dbReference>
<evidence type="ECO:0000256" key="5">
    <source>
        <dbReference type="SAM" id="MobiDB-lite"/>
    </source>
</evidence>
<accession>A0A939FXJ0</accession>
<evidence type="ECO:0000313" key="8">
    <source>
        <dbReference type="EMBL" id="MBO0663345.1"/>
    </source>
</evidence>
<evidence type="ECO:0000256" key="1">
    <source>
        <dbReference type="ARBA" id="ARBA00022741"/>
    </source>
</evidence>
<dbReference type="RefSeq" id="WP_207258135.1">
    <property type="nucleotide sequence ID" value="NZ_JAFMPP010000010.1"/>
</dbReference>
<dbReference type="InterPro" id="IPR049614">
    <property type="entry name" value="HrpB_DEXH"/>
</dbReference>
<dbReference type="InterPro" id="IPR010225">
    <property type="entry name" value="HrpB"/>
</dbReference>
<evidence type="ECO:0000259" key="6">
    <source>
        <dbReference type="PROSITE" id="PS51192"/>
    </source>
</evidence>
<reference evidence="8" key="1">
    <citation type="submission" date="2021-03" db="EMBL/GenBank/DDBJ databases">
        <title>Whole genome sequence of Jiella sp. CQZ9-1.</title>
        <authorList>
            <person name="Tuo L."/>
        </authorList>
    </citation>
    <scope>NUCLEOTIDE SEQUENCE</scope>
    <source>
        <strain evidence="8">CQZ9-1</strain>
    </source>
</reference>
<dbReference type="SMART" id="SM00487">
    <property type="entry name" value="DEXDc"/>
    <property type="match status" value="1"/>
</dbReference>
<dbReference type="SMART" id="SM00847">
    <property type="entry name" value="HA2"/>
    <property type="match status" value="1"/>
</dbReference>
<dbReference type="SUPFAM" id="SSF52540">
    <property type="entry name" value="P-loop containing nucleoside triphosphate hydrolases"/>
    <property type="match status" value="2"/>
</dbReference>
<dbReference type="GO" id="GO:0003676">
    <property type="term" value="F:nucleic acid binding"/>
    <property type="evidence" value="ECO:0007669"/>
    <property type="project" value="InterPro"/>
</dbReference>
<dbReference type="InterPro" id="IPR011545">
    <property type="entry name" value="DEAD/DEAH_box_helicase_dom"/>
</dbReference>
<comment type="caution">
    <text evidence="8">The sequence shown here is derived from an EMBL/GenBank/DDBJ whole genome shotgun (WGS) entry which is preliminary data.</text>
</comment>
<dbReference type="InterPro" id="IPR048333">
    <property type="entry name" value="HA2_WH"/>
</dbReference>
<dbReference type="Pfam" id="PF00271">
    <property type="entry name" value="Helicase_C"/>
    <property type="match status" value="1"/>
</dbReference>
<dbReference type="InterPro" id="IPR014001">
    <property type="entry name" value="Helicase_ATP-bd"/>
</dbReference>
<dbReference type="InterPro" id="IPR001650">
    <property type="entry name" value="Helicase_C-like"/>
</dbReference>
<dbReference type="GO" id="GO:0004386">
    <property type="term" value="F:helicase activity"/>
    <property type="evidence" value="ECO:0007669"/>
    <property type="project" value="UniProtKB-KW"/>
</dbReference>
<dbReference type="FunFam" id="3.40.50.300:FF:002125">
    <property type="entry name" value="ATP-dependent helicase HrpB"/>
    <property type="match status" value="1"/>
</dbReference>
<keyword evidence="3 8" id="KW-0347">Helicase</keyword>
<evidence type="ECO:0000256" key="4">
    <source>
        <dbReference type="ARBA" id="ARBA00022840"/>
    </source>
</evidence>
<dbReference type="PROSITE" id="PS51194">
    <property type="entry name" value="HELICASE_CTER"/>
    <property type="match status" value="1"/>
</dbReference>
<keyword evidence="2" id="KW-0378">Hydrolase</keyword>
<evidence type="ECO:0000256" key="2">
    <source>
        <dbReference type="ARBA" id="ARBA00022801"/>
    </source>
</evidence>